<reference evidence="1" key="1">
    <citation type="journal article" date="2023" name="G3 (Bethesda)">
        <title>Whole genome assembly and annotation of the endangered Caribbean coral Acropora cervicornis.</title>
        <authorList>
            <person name="Selwyn J.D."/>
            <person name="Vollmer S.V."/>
        </authorList>
    </citation>
    <scope>NUCLEOTIDE SEQUENCE</scope>
    <source>
        <strain evidence="1">K2</strain>
    </source>
</reference>
<dbReference type="Proteomes" id="UP001249851">
    <property type="component" value="Unassembled WGS sequence"/>
</dbReference>
<comment type="caution">
    <text evidence="1">The sequence shown here is derived from an EMBL/GenBank/DDBJ whole genome shotgun (WGS) entry which is preliminary data.</text>
</comment>
<proteinExistence type="predicted"/>
<evidence type="ECO:0000313" key="1">
    <source>
        <dbReference type="EMBL" id="KAK2549518.1"/>
    </source>
</evidence>
<protein>
    <submittedName>
        <fullName evidence="1">Uncharacterized protein</fullName>
    </submittedName>
</protein>
<gene>
    <name evidence="1" type="ORF">P5673_030062</name>
</gene>
<name>A0AAD9PUX1_ACRCE</name>
<evidence type="ECO:0000313" key="2">
    <source>
        <dbReference type="Proteomes" id="UP001249851"/>
    </source>
</evidence>
<dbReference type="AlphaFoldDB" id="A0AAD9PUX1"/>
<dbReference type="EMBL" id="JARQWQ010000125">
    <property type="protein sequence ID" value="KAK2549518.1"/>
    <property type="molecule type" value="Genomic_DNA"/>
</dbReference>
<organism evidence="1 2">
    <name type="scientific">Acropora cervicornis</name>
    <name type="common">Staghorn coral</name>
    <dbReference type="NCBI Taxonomy" id="6130"/>
    <lineage>
        <taxon>Eukaryota</taxon>
        <taxon>Metazoa</taxon>
        <taxon>Cnidaria</taxon>
        <taxon>Anthozoa</taxon>
        <taxon>Hexacorallia</taxon>
        <taxon>Scleractinia</taxon>
        <taxon>Astrocoeniina</taxon>
        <taxon>Acroporidae</taxon>
        <taxon>Acropora</taxon>
    </lineage>
</organism>
<accession>A0AAD9PUX1</accession>
<keyword evidence="2" id="KW-1185">Reference proteome</keyword>
<sequence length="68" mass="8081">MRQMRPGLYSVEEMAEKRPGNDVVPFGWMRILDPTEFDFAPSRPLLMIRERKSVKQSFIKRSAQQLKR</sequence>
<reference evidence="1" key="2">
    <citation type="journal article" date="2023" name="Science">
        <title>Genomic signatures of disease resistance in endangered staghorn corals.</title>
        <authorList>
            <person name="Vollmer S.V."/>
            <person name="Selwyn J.D."/>
            <person name="Despard B.A."/>
            <person name="Roesel C.L."/>
        </authorList>
    </citation>
    <scope>NUCLEOTIDE SEQUENCE</scope>
    <source>
        <strain evidence="1">K2</strain>
    </source>
</reference>